<keyword evidence="2" id="KW-1185">Reference proteome</keyword>
<evidence type="ECO:0000313" key="1">
    <source>
        <dbReference type="EMBL" id="KAH3841259.1"/>
    </source>
</evidence>
<dbReference type="AlphaFoldDB" id="A0A9D4QS09"/>
<gene>
    <name evidence="1" type="ORF">DPMN_114718</name>
</gene>
<reference evidence="1" key="2">
    <citation type="submission" date="2020-11" db="EMBL/GenBank/DDBJ databases">
        <authorList>
            <person name="McCartney M.A."/>
            <person name="Auch B."/>
            <person name="Kono T."/>
            <person name="Mallez S."/>
            <person name="Becker A."/>
            <person name="Gohl D.M."/>
            <person name="Silverstein K.A.T."/>
            <person name="Koren S."/>
            <person name="Bechman K.B."/>
            <person name="Herman A."/>
            <person name="Abrahante J.E."/>
            <person name="Garbe J."/>
        </authorList>
    </citation>
    <scope>NUCLEOTIDE SEQUENCE</scope>
    <source>
        <strain evidence="1">Duluth1</strain>
        <tissue evidence="1">Whole animal</tissue>
    </source>
</reference>
<reference evidence="1" key="1">
    <citation type="journal article" date="2019" name="bioRxiv">
        <title>The Genome of the Zebra Mussel, Dreissena polymorpha: A Resource for Invasive Species Research.</title>
        <authorList>
            <person name="McCartney M.A."/>
            <person name="Auch B."/>
            <person name="Kono T."/>
            <person name="Mallez S."/>
            <person name="Zhang Y."/>
            <person name="Obille A."/>
            <person name="Becker A."/>
            <person name="Abrahante J.E."/>
            <person name="Garbe J."/>
            <person name="Badalamenti J.P."/>
            <person name="Herman A."/>
            <person name="Mangelson H."/>
            <person name="Liachko I."/>
            <person name="Sullivan S."/>
            <person name="Sone E.D."/>
            <person name="Koren S."/>
            <person name="Silverstein K.A.T."/>
            <person name="Beckman K.B."/>
            <person name="Gohl D.M."/>
        </authorList>
    </citation>
    <scope>NUCLEOTIDE SEQUENCE</scope>
    <source>
        <strain evidence="1">Duluth1</strain>
        <tissue evidence="1">Whole animal</tissue>
    </source>
</reference>
<protein>
    <submittedName>
        <fullName evidence="1">Uncharacterized protein</fullName>
    </submittedName>
</protein>
<organism evidence="1 2">
    <name type="scientific">Dreissena polymorpha</name>
    <name type="common">Zebra mussel</name>
    <name type="synonym">Mytilus polymorpha</name>
    <dbReference type="NCBI Taxonomy" id="45954"/>
    <lineage>
        <taxon>Eukaryota</taxon>
        <taxon>Metazoa</taxon>
        <taxon>Spiralia</taxon>
        <taxon>Lophotrochozoa</taxon>
        <taxon>Mollusca</taxon>
        <taxon>Bivalvia</taxon>
        <taxon>Autobranchia</taxon>
        <taxon>Heteroconchia</taxon>
        <taxon>Euheterodonta</taxon>
        <taxon>Imparidentia</taxon>
        <taxon>Neoheterodontei</taxon>
        <taxon>Myida</taxon>
        <taxon>Dreissenoidea</taxon>
        <taxon>Dreissenidae</taxon>
        <taxon>Dreissena</taxon>
    </lineage>
</organism>
<sequence length="162" mass="17605">MMSRPLLERGVPVPKLASAESRVVQSSRSATCMCSGALMNLCPGDSNCRVPRTWSVCASQEPLPSTVHAYKMDAWEESASRHVLTRATLSARTELASVRRDILNTHGMCTRNGAYGGICVSGRCPDTRGASCVNGWCVCSSSQVPYRGTCPRIRVPNRHHQP</sequence>
<dbReference type="EMBL" id="JAIWYP010000004">
    <property type="protein sequence ID" value="KAH3841259.1"/>
    <property type="molecule type" value="Genomic_DNA"/>
</dbReference>
<dbReference type="Proteomes" id="UP000828390">
    <property type="component" value="Unassembled WGS sequence"/>
</dbReference>
<evidence type="ECO:0000313" key="2">
    <source>
        <dbReference type="Proteomes" id="UP000828390"/>
    </source>
</evidence>
<name>A0A9D4QS09_DREPO</name>
<proteinExistence type="predicted"/>
<comment type="caution">
    <text evidence="1">The sequence shown here is derived from an EMBL/GenBank/DDBJ whole genome shotgun (WGS) entry which is preliminary data.</text>
</comment>
<accession>A0A9D4QS09</accession>